<dbReference type="EMBL" id="CP002040">
    <property type="protein sequence ID" value="ADH67181.1"/>
    <property type="molecule type" value="Genomic_DNA"/>
</dbReference>
<dbReference type="RefSeq" id="WP_013152788.1">
    <property type="nucleotide sequence ID" value="NC_014210.1"/>
</dbReference>
<dbReference type="OrthoDB" id="267914at2"/>
<gene>
    <name evidence="2" type="ordered locus">Ndas_1753</name>
</gene>
<reference evidence="2 3" key="1">
    <citation type="journal article" date="2010" name="Stand. Genomic Sci.">
        <title>Complete genome sequence of Nocardiopsis dassonvillei type strain (IMRU 509).</title>
        <authorList>
            <person name="Sun H."/>
            <person name="Lapidus A."/>
            <person name="Nolan M."/>
            <person name="Lucas S."/>
            <person name="Del Rio T.G."/>
            <person name="Tice H."/>
            <person name="Cheng J.F."/>
            <person name="Tapia R."/>
            <person name="Han C."/>
            <person name="Goodwin L."/>
            <person name="Pitluck S."/>
            <person name="Pagani I."/>
            <person name="Ivanova N."/>
            <person name="Mavromatis K."/>
            <person name="Mikhailova N."/>
            <person name="Pati A."/>
            <person name="Chen A."/>
            <person name="Palaniappan K."/>
            <person name="Land M."/>
            <person name="Hauser L."/>
            <person name="Chang Y.J."/>
            <person name="Jeffries C.D."/>
            <person name="Djao O.D."/>
            <person name="Rohde M."/>
            <person name="Sikorski J."/>
            <person name="Goker M."/>
            <person name="Woyke T."/>
            <person name="Bristow J."/>
            <person name="Eisen J.A."/>
            <person name="Markowitz V."/>
            <person name="Hugenholtz P."/>
            <person name="Kyrpides N.C."/>
            <person name="Klenk H.P."/>
        </authorList>
    </citation>
    <scope>NUCLEOTIDE SEQUENCE [LARGE SCALE GENOMIC DNA]</scope>
    <source>
        <strain evidence="3">ATCC 23218 / DSM 43111 / CIP 107115 / JCM 7437 / KCTC 9190 / NBRC 14626 / NCTC 10488 / NRRL B-5397 / IMRU 509</strain>
    </source>
</reference>
<evidence type="ECO:0000313" key="3">
    <source>
        <dbReference type="Proteomes" id="UP000002219"/>
    </source>
</evidence>
<dbReference type="Gene3D" id="3.40.50.150">
    <property type="entry name" value="Vaccinia Virus protein VP39"/>
    <property type="match status" value="1"/>
</dbReference>
<organism evidence="2 3">
    <name type="scientific">Nocardiopsis dassonvillei (strain ATCC 23218 / DSM 43111 / CIP 107115 / JCM 7437 / KCTC 9190 / NBRC 14626 / NCTC 10488 / NRRL B-5397 / IMRU 509)</name>
    <name type="common">Actinomadura dassonvillei</name>
    <dbReference type="NCBI Taxonomy" id="446468"/>
    <lineage>
        <taxon>Bacteria</taxon>
        <taxon>Bacillati</taxon>
        <taxon>Actinomycetota</taxon>
        <taxon>Actinomycetes</taxon>
        <taxon>Streptosporangiales</taxon>
        <taxon>Nocardiopsidaceae</taxon>
        <taxon>Nocardiopsis</taxon>
    </lineage>
</organism>
<evidence type="ECO:0000259" key="1">
    <source>
        <dbReference type="Pfam" id="PF13847"/>
    </source>
</evidence>
<dbReference type="AlphaFoldDB" id="D7B5B4"/>
<proteinExistence type="predicted"/>
<dbReference type="Pfam" id="PF13847">
    <property type="entry name" value="Methyltransf_31"/>
    <property type="match status" value="1"/>
</dbReference>
<accession>D7B5B4</accession>
<dbReference type="SUPFAM" id="SSF53335">
    <property type="entry name" value="S-adenosyl-L-methionine-dependent methyltransferases"/>
    <property type="match status" value="1"/>
</dbReference>
<feature type="domain" description="Methyltransferase" evidence="1">
    <location>
        <begin position="60"/>
        <end position="183"/>
    </location>
</feature>
<dbReference type="eggNOG" id="COG2890">
    <property type="taxonomic scope" value="Bacteria"/>
</dbReference>
<name>D7B5B4_NOCDD</name>
<dbReference type="GO" id="GO:0008168">
    <property type="term" value="F:methyltransferase activity"/>
    <property type="evidence" value="ECO:0007669"/>
    <property type="project" value="UniProtKB-KW"/>
</dbReference>
<dbReference type="Proteomes" id="UP000002219">
    <property type="component" value="Chromosome 1"/>
</dbReference>
<evidence type="ECO:0000313" key="2">
    <source>
        <dbReference type="EMBL" id="ADH67181.1"/>
    </source>
</evidence>
<dbReference type="InterPro" id="IPR050320">
    <property type="entry name" value="N5-glutamine_MTase"/>
</dbReference>
<keyword evidence="2" id="KW-0808">Transferase</keyword>
<dbReference type="CDD" id="cd02440">
    <property type="entry name" value="AdoMet_MTases"/>
    <property type="match status" value="1"/>
</dbReference>
<sequence length="226" mass="24756">MRGPGRTVDLLRERHAAIEEPVEFELLGRRWHALPGVYAPHLTTSAALYSAWVPFPVNGAFCEVGCGTGYLSVLAALSGCATVTATDISPEAAENTRMNAREHGVESRVHVYCGDMFEAVPEGVLHDVVFWNSNFLSAAPEGGVKNGFDRSLFDPEYASHRAFMQNAERVLAPSGRLLLGFTDLGDADLLESVAADCGWRTVPLRRHLGRYPEGSVLFELRELVRL</sequence>
<keyword evidence="3" id="KW-1185">Reference proteome</keyword>
<dbReference type="GeneID" id="91484353"/>
<dbReference type="InterPro" id="IPR029063">
    <property type="entry name" value="SAM-dependent_MTases_sf"/>
</dbReference>
<protein>
    <submittedName>
        <fullName evidence="2">Methyltransferase small</fullName>
    </submittedName>
</protein>
<keyword evidence="2" id="KW-0489">Methyltransferase</keyword>
<dbReference type="InterPro" id="IPR025714">
    <property type="entry name" value="Methyltranfer_dom"/>
</dbReference>
<dbReference type="STRING" id="446468.Ndas_1753"/>
<dbReference type="HOGENOM" id="CLU_100602_0_0_11"/>
<dbReference type="PANTHER" id="PTHR18895">
    <property type="entry name" value="HEMK METHYLTRANSFERASE"/>
    <property type="match status" value="1"/>
</dbReference>
<dbReference type="GO" id="GO:0032259">
    <property type="term" value="P:methylation"/>
    <property type="evidence" value="ECO:0007669"/>
    <property type="project" value="UniProtKB-KW"/>
</dbReference>
<dbReference type="PANTHER" id="PTHR18895:SF74">
    <property type="entry name" value="MTRF1L RELEASE FACTOR GLUTAMINE METHYLTRANSFERASE"/>
    <property type="match status" value="1"/>
</dbReference>
<dbReference type="KEGG" id="nda:Ndas_1753"/>